<dbReference type="EMBL" id="JACHKZ010000003">
    <property type="protein sequence ID" value="MBB6576615.1"/>
    <property type="molecule type" value="Genomic_DNA"/>
</dbReference>
<feature type="transmembrane region" description="Helical" evidence="1">
    <location>
        <begin position="43"/>
        <end position="61"/>
    </location>
</feature>
<protein>
    <recommendedName>
        <fullName evidence="4">DUF2905 domain-containing protein</fullName>
    </recommendedName>
</protein>
<keyword evidence="1" id="KW-0812">Transmembrane</keyword>
<dbReference type="RefSeq" id="WP_184705277.1">
    <property type="nucleotide sequence ID" value="NZ_CP083452.1"/>
</dbReference>
<dbReference type="InterPro" id="IPR021320">
    <property type="entry name" value="DUF2905"/>
</dbReference>
<keyword evidence="1" id="KW-1133">Transmembrane helix</keyword>
<keyword evidence="3" id="KW-1185">Reference proteome</keyword>
<name>A0ABR6RBU8_9BURK</name>
<proteinExistence type="predicted"/>
<evidence type="ECO:0000313" key="3">
    <source>
        <dbReference type="Proteomes" id="UP000562492"/>
    </source>
</evidence>
<sequence>MFRWLIVVFLALLLLNGFSALLRKIGLGRLPGDFEITVFGKKIWLPIATTVLLSMLAAGIARYL</sequence>
<accession>A0ABR6RBU8</accession>
<dbReference type="Pfam" id="PF11146">
    <property type="entry name" value="DUF2905"/>
    <property type="match status" value="1"/>
</dbReference>
<evidence type="ECO:0000256" key="1">
    <source>
        <dbReference type="SAM" id="Phobius"/>
    </source>
</evidence>
<gene>
    <name evidence="2" type="ORF">HNP33_000663</name>
</gene>
<comment type="caution">
    <text evidence="2">The sequence shown here is derived from an EMBL/GenBank/DDBJ whole genome shotgun (WGS) entry which is preliminary data.</text>
</comment>
<evidence type="ECO:0000313" key="2">
    <source>
        <dbReference type="EMBL" id="MBB6576615.1"/>
    </source>
</evidence>
<evidence type="ECO:0008006" key="4">
    <source>
        <dbReference type="Google" id="ProtNLM"/>
    </source>
</evidence>
<organism evidence="2 3">
    <name type="scientific">Comamonas odontotermitis</name>
    <dbReference type="NCBI Taxonomy" id="379895"/>
    <lineage>
        <taxon>Bacteria</taxon>
        <taxon>Pseudomonadati</taxon>
        <taxon>Pseudomonadota</taxon>
        <taxon>Betaproteobacteria</taxon>
        <taxon>Burkholderiales</taxon>
        <taxon>Comamonadaceae</taxon>
        <taxon>Comamonas</taxon>
    </lineage>
</organism>
<dbReference type="Proteomes" id="UP000562492">
    <property type="component" value="Unassembled WGS sequence"/>
</dbReference>
<keyword evidence="1" id="KW-0472">Membrane</keyword>
<reference evidence="2 3" key="1">
    <citation type="submission" date="2020-08" db="EMBL/GenBank/DDBJ databases">
        <title>Functional genomics of gut bacteria from endangered species of beetles.</title>
        <authorList>
            <person name="Carlos-Shanley C."/>
        </authorList>
    </citation>
    <scope>NUCLEOTIDE SEQUENCE [LARGE SCALE GENOMIC DNA]</scope>
    <source>
        <strain evidence="2 3">S00124</strain>
    </source>
</reference>